<feature type="transmembrane region" description="Helical" evidence="1">
    <location>
        <begin position="320"/>
        <end position="337"/>
    </location>
</feature>
<evidence type="ECO:0000259" key="2">
    <source>
        <dbReference type="Pfam" id="PF06580"/>
    </source>
</evidence>
<dbReference type="EMBL" id="BAABDJ010000006">
    <property type="protein sequence ID" value="GAA4000598.1"/>
    <property type="molecule type" value="Genomic_DNA"/>
</dbReference>
<feature type="transmembrane region" description="Helical" evidence="1">
    <location>
        <begin position="220"/>
        <end position="238"/>
    </location>
</feature>
<gene>
    <name evidence="3" type="ORF">GCM10022408_09670</name>
</gene>
<keyword evidence="1" id="KW-1133">Transmembrane helix</keyword>
<comment type="caution">
    <text evidence="3">The sequence shown here is derived from an EMBL/GenBank/DDBJ whole genome shotgun (WGS) entry which is preliminary data.</text>
</comment>
<accession>A0ABP7RQB2</accession>
<feature type="transmembrane region" description="Helical" evidence="1">
    <location>
        <begin position="182"/>
        <end position="200"/>
    </location>
</feature>
<dbReference type="Pfam" id="PF06580">
    <property type="entry name" value="His_kinase"/>
    <property type="match status" value="1"/>
</dbReference>
<feature type="transmembrane region" description="Helical" evidence="1">
    <location>
        <begin position="247"/>
        <end position="265"/>
    </location>
</feature>
<dbReference type="Proteomes" id="UP001500567">
    <property type="component" value="Unassembled WGS sequence"/>
</dbReference>
<dbReference type="InterPro" id="IPR010559">
    <property type="entry name" value="Sig_transdc_His_kin_internal"/>
</dbReference>
<feature type="transmembrane region" description="Helical" evidence="1">
    <location>
        <begin position="150"/>
        <end position="175"/>
    </location>
</feature>
<keyword evidence="4" id="KW-1185">Reference proteome</keyword>
<feature type="transmembrane region" description="Helical" evidence="1">
    <location>
        <begin position="298"/>
        <end position="314"/>
    </location>
</feature>
<dbReference type="InterPro" id="IPR050640">
    <property type="entry name" value="Bact_2-comp_sensor_kinase"/>
</dbReference>
<sequence length="547" mass="60992">MASCQPDTTFEAAEAVFQTGDDPRWAAPRYDDSGWRTERGLTGNQVFWMRHRVTLRHRDSAAPLGLRVNAFGSFEVYWDGTRIGHNGRPAGPARAEVPGTAASTYLVPDSLAAPGPHLVALRATQVHLGHDRRTSQLVLGSYPRLLRDPLLLLAFVNLMAGALLIAAAYYLFLFLNSSRKEFGSLVFSLICALCFALLMVEYAKFYVDIPYPRFYVRLEIIGLLTFAIAGLVPLYFAIQFEIKKKGLLAGALFAVLGGIYLVHYHEYDLTALRLSQAAWVAALLLVLWAVWQRAPGSVLVLTGLLASAVSHYFLEFDFSLYIAFTILVLCMLYLHAIRVRATENERQAALLLSSRLKLELLKKNIQPHFIKNTLTSLLDWVEESPAQSVVFIQALAREFDLLNGMAEATLIPVRQEIELCQNHLRVMQFRKEISYELEQTGIEPDDLIPPAIFHTILENGITHSLPPADGRIRFQLSFERTGQQKKYQLLTRAQPRPAEKGGKAGSGTGFRYIAARLQESYGAGWTFHSAAVPEGWLTSITIAPVAS</sequence>
<evidence type="ECO:0000256" key="1">
    <source>
        <dbReference type="SAM" id="Phobius"/>
    </source>
</evidence>
<proteinExistence type="predicted"/>
<dbReference type="PANTHER" id="PTHR34220">
    <property type="entry name" value="SENSOR HISTIDINE KINASE YPDA"/>
    <property type="match status" value="1"/>
</dbReference>
<protein>
    <recommendedName>
        <fullName evidence="2">Signal transduction histidine kinase internal region domain-containing protein</fullName>
    </recommendedName>
</protein>
<keyword evidence="1" id="KW-0472">Membrane</keyword>
<evidence type="ECO:0000313" key="4">
    <source>
        <dbReference type="Proteomes" id="UP001500567"/>
    </source>
</evidence>
<reference evidence="4" key="1">
    <citation type="journal article" date="2019" name="Int. J. Syst. Evol. Microbiol.">
        <title>The Global Catalogue of Microorganisms (GCM) 10K type strain sequencing project: providing services to taxonomists for standard genome sequencing and annotation.</title>
        <authorList>
            <consortium name="The Broad Institute Genomics Platform"/>
            <consortium name="The Broad Institute Genome Sequencing Center for Infectious Disease"/>
            <person name="Wu L."/>
            <person name="Ma J."/>
        </authorList>
    </citation>
    <scope>NUCLEOTIDE SEQUENCE [LARGE SCALE GENOMIC DNA]</scope>
    <source>
        <strain evidence="4">JCM 17224</strain>
    </source>
</reference>
<name>A0ABP7RQB2_9BACT</name>
<organism evidence="3 4">
    <name type="scientific">Hymenobacter fastidiosus</name>
    <dbReference type="NCBI Taxonomy" id="486264"/>
    <lineage>
        <taxon>Bacteria</taxon>
        <taxon>Pseudomonadati</taxon>
        <taxon>Bacteroidota</taxon>
        <taxon>Cytophagia</taxon>
        <taxon>Cytophagales</taxon>
        <taxon>Hymenobacteraceae</taxon>
        <taxon>Hymenobacter</taxon>
    </lineage>
</organism>
<evidence type="ECO:0000313" key="3">
    <source>
        <dbReference type="EMBL" id="GAA4000598.1"/>
    </source>
</evidence>
<feature type="domain" description="Signal transduction histidine kinase internal region" evidence="2">
    <location>
        <begin position="357"/>
        <end position="431"/>
    </location>
</feature>
<keyword evidence="1" id="KW-0812">Transmembrane</keyword>
<dbReference type="PANTHER" id="PTHR34220:SF7">
    <property type="entry name" value="SENSOR HISTIDINE KINASE YPDA"/>
    <property type="match status" value="1"/>
</dbReference>
<feature type="transmembrane region" description="Helical" evidence="1">
    <location>
        <begin position="271"/>
        <end position="291"/>
    </location>
</feature>